<accession>A0A819Z5B0</accession>
<feature type="region of interest" description="Disordered" evidence="1">
    <location>
        <begin position="345"/>
        <end position="387"/>
    </location>
</feature>
<organism evidence="2 3">
    <name type="scientific">Rotaria sordida</name>
    <dbReference type="NCBI Taxonomy" id="392033"/>
    <lineage>
        <taxon>Eukaryota</taxon>
        <taxon>Metazoa</taxon>
        <taxon>Spiralia</taxon>
        <taxon>Gnathifera</taxon>
        <taxon>Rotifera</taxon>
        <taxon>Eurotatoria</taxon>
        <taxon>Bdelloidea</taxon>
        <taxon>Philodinida</taxon>
        <taxon>Philodinidae</taxon>
        <taxon>Rotaria</taxon>
    </lineage>
</organism>
<comment type="caution">
    <text evidence="2">The sequence shown here is derived from an EMBL/GenBank/DDBJ whole genome shotgun (WGS) entry which is preliminary data.</text>
</comment>
<dbReference type="AlphaFoldDB" id="A0A819Z5B0"/>
<dbReference type="EMBL" id="CAJOBD010011392">
    <property type="protein sequence ID" value="CAF4166975.1"/>
    <property type="molecule type" value="Genomic_DNA"/>
</dbReference>
<protein>
    <submittedName>
        <fullName evidence="2">Uncharacterized protein</fullName>
    </submittedName>
</protein>
<reference evidence="2" key="1">
    <citation type="submission" date="2021-02" db="EMBL/GenBank/DDBJ databases">
        <authorList>
            <person name="Nowell W R."/>
        </authorList>
    </citation>
    <scope>NUCLEOTIDE SEQUENCE</scope>
</reference>
<gene>
    <name evidence="2" type="ORF">JBS370_LOCUS34809</name>
</gene>
<dbReference type="Proteomes" id="UP000663836">
    <property type="component" value="Unassembled WGS sequence"/>
</dbReference>
<evidence type="ECO:0000313" key="3">
    <source>
        <dbReference type="Proteomes" id="UP000663836"/>
    </source>
</evidence>
<sequence length="469" mass="56003">MDMVIVNQRLKEIYPAFVIPETSYEVILVNRYMSTEVMDKVLNHINDCYQYSVDTESEISNHELSIIQFHTIPRTLPSQVLIIELSQLPNRESHLSRNEIYSWGDMNLELESANYLFAWPIKSELINLQPHFPGCTADQRKLSTSSCTCHRPSPYNEQQLWSLQKAFLYSFNLFIDKTSTMSHWSYGLSSIGSSLTHAQRTKMINYAKYDVMAVTYLIRPITEQWSFTRTKESSIEEMFITFQSTRPPPLRQPKSKKKKKNINIQKLSKIFTSIQDPDYELISSDDEIYLNQLIEPNDYKNEQDNNNNNNNNNKINLLQDQIEPIDADYILIINDDEPIERIQQQEPEPVNDNLLNDDRDEPAPTKRYTKNQQRSVQARHRKNHRRNRALKKRRYYYSIKRKWYPYFPKRTIRKILRIYNINYTHVREDGENLLIGLKNQQSENIAEHQLPWNIFNRQSYFYYRKLFRR</sequence>
<name>A0A819Z5B0_9BILA</name>
<evidence type="ECO:0000256" key="1">
    <source>
        <dbReference type="SAM" id="MobiDB-lite"/>
    </source>
</evidence>
<feature type="compositionally biased region" description="Basic residues" evidence="1">
    <location>
        <begin position="377"/>
        <end position="387"/>
    </location>
</feature>
<proteinExistence type="predicted"/>
<evidence type="ECO:0000313" key="2">
    <source>
        <dbReference type="EMBL" id="CAF4166975.1"/>
    </source>
</evidence>